<accession>A0A830H7M8</accession>
<gene>
    <name evidence="2" type="ORF">PPROV_000030500</name>
</gene>
<dbReference type="OrthoDB" id="448536at2759"/>
<dbReference type="Proteomes" id="UP000660262">
    <property type="component" value="Unassembled WGS sequence"/>
</dbReference>
<name>A0A830H7M8_9CHLO</name>
<keyword evidence="3" id="KW-1185">Reference proteome</keyword>
<dbReference type="AlphaFoldDB" id="A0A830H7M8"/>
<evidence type="ECO:0000313" key="3">
    <source>
        <dbReference type="Proteomes" id="UP000660262"/>
    </source>
</evidence>
<proteinExistence type="predicted"/>
<comment type="caution">
    <text evidence="2">The sequence shown here is derived from an EMBL/GenBank/DDBJ whole genome shotgun (WGS) entry which is preliminary data.</text>
</comment>
<reference evidence="2" key="1">
    <citation type="submission" date="2020-10" db="EMBL/GenBank/DDBJ databases">
        <title>Unveiling of a novel bifunctional photoreceptor, Dualchrome1, isolated from a cosmopolitan green alga.</title>
        <authorList>
            <person name="Suzuki S."/>
            <person name="Kawachi M."/>
        </authorList>
    </citation>
    <scope>NUCLEOTIDE SEQUENCE</scope>
    <source>
        <strain evidence="2">NIES 2893</strain>
    </source>
</reference>
<organism evidence="2 3">
    <name type="scientific">Pycnococcus provasolii</name>
    <dbReference type="NCBI Taxonomy" id="41880"/>
    <lineage>
        <taxon>Eukaryota</taxon>
        <taxon>Viridiplantae</taxon>
        <taxon>Chlorophyta</taxon>
        <taxon>Pseudoscourfieldiophyceae</taxon>
        <taxon>Pseudoscourfieldiales</taxon>
        <taxon>Pycnococcaceae</taxon>
        <taxon>Pycnococcus</taxon>
    </lineage>
</organism>
<feature type="region of interest" description="Disordered" evidence="1">
    <location>
        <begin position="68"/>
        <end position="89"/>
    </location>
</feature>
<sequence>MFHHPNFGMACRLRCSCFGGPSRSRVLSRRGVLESFGFTLSFGGLVGRHAVTSRGWWGVVLAEEMPSPMEENSHPVADGTASTRRRSQGLASCETVERPWCFSSYDDRPAHFYQPVTWDDARARRDVFGDIIDLLRQRDFDIVEKNDDFTYMAATDGRLMNVELEFLESDDVVTVRITPTDNAASASGLFSKPSRAEAESTVARLLTDARMIPVPILRNRKRVLGVFESPFDSFGPEPPPFDEAIDDAL</sequence>
<evidence type="ECO:0000313" key="2">
    <source>
        <dbReference type="EMBL" id="GHP01549.1"/>
    </source>
</evidence>
<dbReference type="EMBL" id="BNJQ01000001">
    <property type="protein sequence ID" value="GHP01549.1"/>
    <property type="molecule type" value="Genomic_DNA"/>
</dbReference>
<protein>
    <submittedName>
        <fullName evidence="2">Uncharacterized protein</fullName>
    </submittedName>
</protein>
<evidence type="ECO:0000256" key="1">
    <source>
        <dbReference type="SAM" id="MobiDB-lite"/>
    </source>
</evidence>